<evidence type="ECO:0000313" key="1">
    <source>
        <dbReference type="EMBL" id="GBE87432.1"/>
    </source>
</evidence>
<dbReference type="RefSeq" id="XP_027618345.1">
    <property type="nucleotide sequence ID" value="XM_027762544.1"/>
</dbReference>
<reference evidence="1 2" key="1">
    <citation type="journal article" date="2018" name="Sci. Rep.">
        <title>Genome sequence of the cauliflower mushroom Sparassis crispa (Hanabiratake) and its association with beneficial usage.</title>
        <authorList>
            <person name="Kiyama R."/>
            <person name="Furutani Y."/>
            <person name="Kawaguchi K."/>
            <person name="Nakanishi T."/>
        </authorList>
    </citation>
    <scope>NUCLEOTIDE SEQUENCE [LARGE SCALE GENOMIC DNA]</scope>
</reference>
<accession>A0A401GZ52</accession>
<dbReference type="EMBL" id="BFAD01000011">
    <property type="protein sequence ID" value="GBE87432.1"/>
    <property type="molecule type" value="Genomic_DNA"/>
</dbReference>
<dbReference type="AlphaFoldDB" id="A0A401GZ52"/>
<organism evidence="1 2">
    <name type="scientific">Sparassis crispa</name>
    <dbReference type="NCBI Taxonomy" id="139825"/>
    <lineage>
        <taxon>Eukaryota</taxon>
        <taxon>Fungi</taxon>
        <taxon>Dikarya</taxon>
        <taxon>Basidiomycota</taxon>
        <taxon>Agaricomycotina</taxon>
        <taxon>Agaricomycetes</taxon>
        <taxon>Polyporales</taxon>
        <taxon>Sparassidaceae</taxon>
        <taxon>Sparassis</taxon>
    </lineage>
</organism>
<gene>
    <name evidence="1" type="ORF">SCP_1101080</name>
</gene>
<dbReference type="GeneID" id="38784349"/>
<comment type="caution">
    <text evidence="1">The sequence shown here is derived from an EMBL/GenBank/DDBJ whole genome shotgun (WGS) entry which is preliminary data.</text>
</comment>
<keyword evidence="2" id="KW-1185">Reference proteome</keyword>
<dbReference type="InParanoid" id="A0A401GZ52"/>
<dbReference type="Proteomes" id="UP000287166">
    <property type="component" value="Unassembled WGS sequence"/>
</dbReference>
<protein>
    <submittedName>
        <fullName evidence="1">Uncharacterized protein</fullName>
    </submittedName>
</protein>
<evidence type="ECO:0000313" key="2">
    <source>
        <dbReference type="Proteomes" id="UP000287166"/>
    </source>
</evidence>
<sequence length="406" mass="43966">MMGMYTKAYKKSFMQHLSSFDEDISKPFGQYLELSYSLQAHCKVALPTPITANASTPMVFISEDKSVTVMSNANSYSNIDILTHEKLCLRLCVFEHLSCAFHLSHCISHNLIASLLFSSPQSSLSLAIPAGNSGILFIHSEAEDLIGQPDFVPVHVSVPVIDPVPAHIPDMPIDPVPVHVSVPAVLDSVLMHVTVSVIDPILMLIIDPIPVPVVDPVLMHVPAVCVDPVLTHVSASVVDSVPSHVSLPVVDIVPVHVLAAPVDFVPAHASAVPIDPVPVYVSVPAVLDPFPVHVTAPVVDPIPMPIINPILTSIINPVPGHVPAIPDDDTPPLWLLKALGHLCTLKGVSGWEDLLVLLIVLKHRSGYPQKKAYYSKDIYKCRLDALSMWMGYGCKFNSLPHGMRKV</sequence>
<proteinExistence type="predicted"/>
<name>A0A401GZ52_9APHY</name>